<dbReference type="Gene3D" id="3.10.180.10">
    <property type="entry name" value="2,3-Dihydroxybiphenyl 1,2-Dioxygenase, domain 1"/>
    <property type="match status" value="1"/>
</dbReference>
<dbReference type="RefSeq" id="WP_282534950.1">
    <property type="nucleotide sequence ID" value="NZ_JASCIS010000009.1"/>
</dbReference>
<sequence>MAAVNYFEIGSPDPQAARRFYGSLFKWNFGDPDQGYQMINNGQGGLWDSSAAGGAHWAIFYVQVDDVQEVIGRAEELGATVAVPLVDGGSLRFAHLVDPEGNRFAVWQPKPTV</sequence>
<evidence type="ECO:0000313" key="2">
    <source>
        <dbReference type="EMBL" id="MDI3419035.1"/>
    </source>
</evidence>
<proteinExistence type="predicted"/>
<keyword evidence="3" id="KW-1185">Reference proteome</keyword>
<organism evidence="2 3">
    <name type="scientific">Streptomyces luteolus</name>
    <dbReference type="NCBI Taxonomy" id="3043615"/>
    <lineage>
        <taxon>Bacteria</taxon>
        <taxon>Bacillati</taxon>
        <taxon>Actinomycetota</taxon>
        <taxon>Actinomycetes</taxon>
        <taxon>Kitasatosporales</taxon>
        <taxon>Streptomycetaceae</taxon>
        <taxon>Streptomyces</taxon>
    </lineage>
</organism>
<dbReference type="PANTHER" id="PTHR33993:SF14">
    <property type="entry name" value="GB|AAF24581.1"/>
    <property type="match status" value="1"/>
</dbReference>
<reference evidence="2 3" key="1">
    <citation type="submission" date="2023-05" db="EMBL/GenBank/DDBJ databases">
        <title>Draft genome sequence of Streptomyces sp. B-S-A12 isolated from a cave soil in Thailand.</title>
        <authorList>
            <person name="Chamroensaksri N."/>
            <person name="Muangham S."/>
        </authorList>
    </citation>
    <scope>NUCLEOTIDE SEQUENCE [LARGE SCALE GENOMIC DNA]</scope>
    <source>
        <strain evidence="2 3">B-S-A12</strain>
    </source>
</reference>
<evidence type="ECO:0000259" key="1">
    <source>
        <dbReference type="PROSITE" id="PS51819"/>
    </source>
</evidence>
<dbReference type="InterPro" id="IPR029068">
    <property type="entry name" value="Glyas_Bleomycin-R_OHBP_Dase"/>
</dbReference>
<dbReference type="PROSITE" id="PS51819">
    <property type="entry name" value="VOC"/>
    <property type="match status" value="1"/>
</dbReference>
<dbReference type="InterPro" id="IPR052164">
    <property type="entry name" value="Anthracycline_SecMetBiosynth"/>
</dbReference>
<dbReference type="Proteomes" id="UP001237105">
    <property type="component" value="Unassembled WGS sequence"/>
</dbReference>
<dbReference type="EMBL" id="JASCIS010000009">
    <property type="protein sequence ID" value="MDI3419035.1"/>
    <property type="molecule type" value="Genomic_DNA"/>
</dbReference>
<dbReference type="Pfam" id="PF18029">
    <property type="entry name" value="Glyoxalase_6"/>
    <property type="match status" value="1"/>
</dbReference>
<comment type="caution">
    <text evidence="2">The sequence shown here is derived from an EMBL/GenBank/DDBJ whole genome shotgun (WGS) entry which is preliminary data.</text>
</comment>
<accession>A0ABT6SUY6</accession>
<dbReference type="SUPFAM" id="SSF54593">
    <property type="entry name" value="Glyoxalase/Bleomycin resistance protein/Dihydroxybiphenyl dioxygenase"/>
    <property type="match status" value="1"/>
</dbReference>
<dbReference type="CDD" id="cd07247">
    <property type="entry name" value="SgaA_N_like"/>
    <property type="match status" value="1"/>
</dbReference>
<dbReference type="InterPro" id="IPR041581">
    <property type="entry name" value="Glyoxalase_6"/>
</dbReference>
<protein>
    <submittedName>
        <fullName evidence="2">VOC family protein</fullName>
    </submittedName>
</protein>
<dbReference type="InterPro" id="IPR037523">
    <property type="entry name" value="VOC_core"/>
</dbReference>
<name>A0ABT6SUY6_9ACTN</name>
<feature type="domain" description="VOC" evidence="1">
    <location>
        <begin position="3"/>
        <end position="109"/>
    </location>
</feature>
<gene>
    <name evidence="2" type="ORF">QIT00_10745</name>
</gene>
<evidence type="ECO:0000313" key="3">
    <source>
        <dbReference type="Proteomes" id="UP001237105"/>
    </source>
</evidence>
<dbReference type="PANTHER" id="PTHR33993">
    <property type="entry name" value="GLYOXALASE-RELATED"/>
    <property type="match status" value="1"/>
</dbReference>